<name>A0A8C5PHC0_9ANUR</name>
<evidence type="ECO:0000313" key="2">
    <source>
        <dbReference type="Ensembl" id="ENSLLEP00000022815.1"/>
    </source>
</evidence>
<dbReference type="InterPro" id="IPR004244">
    <property type="entry name" value="Transposase_22"/>
</dbReference>
<proteinExistence type="predicted"/>
<accession>A0A8C5PHC0</accession>
<dbReference type="Proteomes" id="UP000694569">
    <property type="component" value="Unplaced"/>
</dbReference>
<dbReference type="PANTHER" id="PTHR11505">
    <property type="entry name" value="L1 TRANSPOSABLE ELEMENT-RELATED"/>
    <property type="match status" value="1"/>
</dbReference>
<reference evidence="2" key="1">
    <citation type="submission" date="2025-08" db="UniProtKB">
        <authorList>
            <consortium name="Ensembl"/>
        </authorList>
    </citation>
    <scope>IDENTIFICATION</scope>
</reference>
<reference evidence="2" key="2">
    <citation type="submission" date="2025-09" db="UniProtKB">
        <authorList>
            <consortium name="Ensembl"/>
        </authorList>
    </citation>
    <scope>IDENTIFICATION</scope>
</reference>
<keyword evidence="3" id="KW-1185">Reference proteome</keyword>
<dbReference type="Ensembl" id="ENSLLET00000023689.1">
    <property type="protein sequence ID" value="ENSLLEP00000022815.1"/>
    <property type="gene ID" value="ENSLLEG00000014476.1"/>
</dbReference>
<sequence length="317" mass="35470">MAPPKAQRVLEPPKSARKDRSKEVQDGVSPQHALGLGPDESPSAPLGLSESLPPSESRLHAMLQELRSTIQADIKGALQELSRDVLDLGERTDALETKADDLCLAHNDLVDRHLALQAAHDSLALKMADIEDHSRRNNIRIRGIAEAVTLADLHPFLLELFQTLLPEATPQYLLLDRAHRLPRAKNLPTSVARDVIIRVHFFHIKEALMSASRKSMPLPAPYADILFFADLSASIMSKRRTFSSLTKILRNHKLAYIWGFPTKLLIWKDGTLHVVPDVATGLQFLKDWNILADFSPPREPSSSPIKVSPEWHRVRPK</sequence>
<feature type="compositionally biased region" description="Basic and acidic residues" evidence="1">
    <location>
        <begin position="14"/>
        <end position="25"/>
    </location>
</feature>
<dbReference type="AlphaFoldDB" id="A0A8C5PHC0"/>
<dbReference type="OrthoDB" id="9909646at2759"/>
<feature type="region of interest" description="Disordered" evidence="1">
    <location>
        <begin position="296"/>
        <end position="317"/>
    </location>
</feature>
<organism evidence="2 3">
    <name type="scientific">Leptobrachium leishanense</name>
    <name type="common">Leishan spiny toad</name>
    <dbReference type="NCBI Taxonomy" id="445787"/>
    <lineage>
        <taxon>Eukaryota</taxon>
        <taxon>Metazoa</taxon>
        <taxon>Chordata</taxon>
        <taxon>Craniata</taxon>
        <taxon>Vertebrata</taxon>
        <taxon>Euteleostomi</taxon>
        <taxon>Amphibia</taxon>
        <taxon>Batrachia</taxon>
        <taxon>Anura</taxon>
        <taxon>Pelobatoidea</taxon>
        <taxon>Megophryidae</taxon>
        <taxon>Leptobrachium</taxon>
    </lineage>
</organism>
<dbReference type="Gene3D" id="3.30.250.20">
    <property type="entry name" value="L1 transposable element, C-terminal domain"/>
    <property type="match status" value="1"/>
</dbReference>
<dbReference type="GeneTree" id="ENSGT01010000226093"/>
<protein>
    <submittedName>
        <fullName evidence="2">Uncharacterized protein</fullName>
    </submittedName>
</protein>
<evidence type="ECO:0000256" key="1">
    <source>
        <dbReference type="SAM" id="MobiDB-lite"/>
    </source>
</evidence>
<dbReference type="Gene3D" id="3.30.70.1820">
    <property type="entry name" value="L1 transposable element, RRM domain"/>
    <property type="match status" value="1"/>
</dbReference>
<dbReference type="InterPro" id="IPR042566">
    <property type="entry name" value="L1_C"/>
</dbReference>
<feature type="region of interest" description="Disordered" evidence="1">
    <location>
        <begin position="1"/>
        <end position="54"/>
    </location>
</feature>
<feature type="compositionally biased region" description="Low complexity" evidence="1">
    <location>
        <begin position="40"/>
        <end position="54"/>
    </location>
</feature>
<evidence type="ECO:0000313" key="3">
    <source>
        <dbReference type="Proteomes" id="UP000694569"/>
    </source>
</evidence>